<dbReference type="Proteomes" id="UP000235965">
    <property type="component" value="Unassembled WGS sequence"/>
</dbReference>
<evidence type="ECO:0000256" key="3">
    <source>
        <dbReference type="ARBA" id="ARBA00022763"/>
    </source>
</evidence>
<dbReference type="InterPro" id="IPR002043">
    <property type="entry name" value="UDG_fam1"/>
</dbReference>
<comment type="function">
    <text evidence="12 14">Excises uracil residues from the DNA which can arise as a result of misincorporation of dUMP residues by DNA polymerase or due to deamination of cytosine.</text>
</comment>
<dbReference type="InterPro" id="IPR036895">
    <property type="entry name" value="Uracil-DNA_glycosylase-like_sf"/>
</dbReference>
<dbReference type="NCBIfam" id="NF003588">
    <property type="entry name" value="PRK05254.1-1"/>
    <property type="match status" value="1"/>
</dbReference>
<comment type="subunit">
    <text evidence="11">Interacts with RPA2 subunit of the RPA trimer; this interaction mediates UNG2 recruitment to RPA-coated single-stranded DNA at stalled replication forks. Interacts with PCNA; this interaction mediates UNG2 recruitment to S-phase replication foci. Interacts (via N-terminus) with FAM72A.</text>
</comment>
<comment type="caution">
    <text evidence="17">The sequence shown here is derived from an EMBL/GenBank/DDBJ whole genome shotgun (WGS) entry which is preliminary data.</text>
</comment>
<evidence type="ECO:0000256" key="11">
    <source>
        <dbReference type="ARBA" id="ARBA00064140"/>
    </source>
</evidence>
<dbReference type="InParanoid" id="A0A2J7QEA7"/>
<gene>
    <name evidence="17" type="primary">UNG</name>
    <name evidence="17" type="ORF">B7P43_G15112</name>
</gene>
<feature type="region of interest" description="Disordered" evidence="15">
    <location>
        <begin position="26"/>
        <end position="55"/>
    </location>
</feature>
<evidence type="ECO:0000313" key="17">
    <source>
        <dbReference type="EMBL" id="PNF26918.1"/>
    </source>
</evidence>
<comment type="subcellular location">
    <subcellularLocation>
        <location evidence="12">Mitochondrion</location>
    </subcellularLocation>
    <subcellularLocation>
        <location evidence="12">Nucleus</location>
    </subcellularLocation>
</comment>
<evidence type="ECO:0000256" key="7">
    <source>
        <dbReference type="ARBA" id="ARBA00023204"/>
    </source>
</evidence>
<evidence type="ECO:0000256" key="8">
    <source>
        <dbReference type="ARBA" id="ARBA00023242"/>
    </source>
</evidence>
<evidence type="ECO:0000256" key="15">
    <source>
        <dbReference type="SAM" id="MobiDB-lite"/>
    </source>
</evidence>
<reference evidence="17 18" key="1">
    <citation type="submission" date="2017-12" db="EMBL/GenBank/DDBJ databases">
        <title>Hemimetabolous genomes reveal molecular basis of termite eusociality.</title>
        <authorList>
            <person name="Harrison M.C."/>
            <person name="Jongepier E."/>
            <person name="Robertson H.M."/>
            <person name="Arning N."/>
            <person name="Bitard-Feildel T."/>
            <person name="Chao H."/>
            <person name="Childers C.P."/>
            <person name="Dinh H."/>
            <person name="Doddapaneni H."/>
            <person name="Dugan S."/>
            <person name="Gowin J."/>
            <person name="Greiner C."/>
            <person name="Han Y."/>
            <person name="Hu H."/>
            <person name="Hughes D.S.T."/>
            <person name="Huylmans A.-K."/>
            <person name="Kemena C."/>
            <person name="Kremer L.P.M."/>
            <person name="Lee S.L."/>
            <person name="Lopez-Ezquerra A."/>
            <person name="Mallet L."/>
            <person name="Monroy-Kuhn J.M."/>
            <person name="Moser A."/>
            <person name="Murali S.C."/>
            <person name="Muzny D.M."/>
            <person name="Otani S."/>
            <person name="Piulachs M.-D."/>
            <person name="Poelchau M."/>
            <person name="Qu J."/>
            <person name="Schaub F."/>
            <person name="Wada-Katsumata A."/>
            <person name="Worley K.C."/>
            <person name="Xie Q."/>
            <person name="Ylla G."/>
            <person name="Poulsen M."/>
            <person name="Gibbs R.A."/>
            <person name="Schal C."/>
            <person name="Richards S."/>
            <person name="Belles X."/>
            <person name="Korb J."/>
            <person name="Bornberg-Bauer E."/>
        </authorList>
    </citation>
    <scope>NUCLEOTIDE SEQUENCE [LARGE SCALE GENOMIC DNA]</scope>
    <source>
        <tissue evidence="17">Whole body</tissue>
    </source>
</reference>
<dbReference type="NCBIfam" id="NF003592">
    <property type="entry name" value="PRK05254.1-5"/>
    <property type="match status" value="1"/>
</dbReference>
<keyword evidence="8 12" id="KW-0539">Nucleus</keyword>
<comment type="catalytic activity">
    <reaction evidence="12 14">
        <text>Hydrolyzes single-stranded DNA or mismatched double-stranded DNA and polynucleotides, releasing free uracil.</text>
        <dbReference type="EC" id="3.2.2.27"/>
    </reaction>
</comment>
<dbReference type="GO" id="GO:0097510">
    <property type="term" value="P:base-excision repair, AP site formation via deaminated base removal"/>
    <property type="evidence" value="ECO:0007669"/>
    <property type="project" value="TreeGrafter"/>
</dbReference>
<evidence type="ECO:0000256" key="13">
    <source>
        <dbReference type="PROSITE-ProRule" id="PRU10072"/>
    </source>
</evidence>
<dbReference type="GO" id="GO:0005654">
    <property type="term" value="C:nucleoplasm"/>
    <property type="evidence" value="ECO:0007669"/>
    <property type="project" value="UniProtKB-ARBA"/>
</dbReference>
<dbReference type="GO" id="GO:0004844">
    <property type="term" value="F:uracil DNA N-glycosylase activity"/>
    <property type="evidence" value="ECO:0007669"/>
    <property type="project" value="UniProtKB-UniRule"/>
</dbReference>
<name>A0A2J7QEA7_9NEOP</name>
<keyword evidence="2" id="KW-0597">Phosphoprotein</keyword>
<dbReference type="EMBL" id="NEVH01015318">
    <property type="protein sequence ID" value="PNF26918.1"/>
    <property type="molecule type" value="Genomic_DNA"/>
</dbReference>
<dbReference type="PANTHER" id="PTHR11264">
    <property type="entry name" value="URACIL-DNA GLYCOSYLASE"/>
    <property type="match status" value="1"/>
</dbReference>
<keyword evidence="4 12" id="KW-0378">Hydrolase</keyword>
<dbReference type="PANTHER" id="PTHR11264:SF0">
    <property type="entry name" value="URACIL-DNA GLYCOSYLASE"/>
    <property type="match status" value="1"/>
</dbReference>
<comment type="catalytic activity">
    <reaction evidence="9">
        <text>a 2'-deoxyuridine in double-stranded DNA + H2O = a 2'-deoxyribose 5'-monophosphate in double-stranded DNA + uracil</text>
        <dbReference type="Rhea" id="RHEA:81455"/>
        <dbReference type="Rhea" id="RHEA-COMP:14231"/>
        <dbReference type="Rhea" id="RHEA-COMP:17071"/>
        <dbReference type="ChEBI" id="CHEBI:15377"/>
        <dbReference type="ChEBI" id="CHEBI:17568"/>
        <dbReference type="ChEBI" id="CHEBI:133902"/>
        <dbReference type="ChEBI" id="CHEBI:139095"/>
    </reaction>
    <physiologicalReaction direction="left-to-right" evidence="9">
        <dbReference type="Rhea" id="RHEA:81456"/>
    </physiologicalReaction>
</comment>
<feature type="active site" description="Proton acceptor" evidence="12 13">
    <location>
        <position position="143"/>
    </location>
</feature>
<dbReference type="NCBIfam" id="TIGR00628">
    <property type="entry name" value="ung"/>
    <property type="match status" value="1"/>
</dbReference>
<evidence type="ECO:0000256" key="6">
    <source>
        <dbReference type="ARBA" id="ARBA00023128"/>
    </source>
</evidence>
<protein>
    <recommendedName>
        <fullName evidence="12 14">Uracil-DNA glycosylase</fullName>
        <shortName evidence="12">UDG</shortName>
        <ecNumber evidence="12 14">3.2.2.27</ecNumber>
    </recommendedName>
</protein>
<dbReference type="SMART" id="SM00986">
    <property type="entry name" value="UDG"/>
    <property type="match status" value="1"/>
</dbReference>
<dbReference type="STRING" id="105785.A0A2J7QEA7"/>
<dbReference type="EC" id="3.2.2.27" evidence="12 14"/>
<dbReference type="NCBIfam" id="NF003591">
    <property type="entry name" value="PRK05254.1-4"/>
    <property type="match status" value="1"/>
</dbReference>
<dbReference type="SUPFAM" id="SSF52141">
    <property type="entry name" value="Uracil-DNA glycosylase-like"/>
    <property type="match status" value="1"/>
</dbReference>
<evidence type="ECO:0000313" key="18">
    <source>
        <dbReference type="Proteomes" id="UP000235965"/>
    </source>
</evidence>
<evidence type="ECO:0000256" key="10">
    <source>
        <dbReference type="ARBA" id="ARBA00052828"/>
    </source>
</evidence>
<dbReference type="Pfam" id="PF03167">
    <property type="entry name" value="UDG"/>
    <property type="match status" value="1"/>
</dbReference>
<evidence type="ECO:0000259" key="16">
    <source>
        <dbReference type="SMART" id="SM00986"/>
    </source>
</evidence>
<keyword evidence="18" id="KW-1185">Reference proteome</keyword>
<evidence type="ECO:0000256" key="9">
    <source>
        <dbReference type="ARBA" id="ARBA00052069"/>
    </source>
</evidence>
<dbReference type="CDD" id="cd10027">
    <property type="entry name" value="UDG-F1-like"/>
    <property type="match status" value="1"/>
</dbReference>
<evidence type="ECO:0000256" key="4">
    <source>
        <dbReference type="ARBA" id="ARBA00022801"/>
    </source>
</evidence>
<dbReference type="PROSITE" id="PS00130">
    <property type="entry name" value="U_DNA_GLYCOSYLASE"/>
    <property type="match status" value="1"/>
</dbReference>
<dbReference type="FunFam" id="3.40.470.10:FF:000004">
    <property type="entry name" value="Uracil-DNA glycosylase"/>
    <property type="match status" value="1"/>
</dbReference>
<dbReference type="AlphaFoldDB" id="A0A2J7QEA7"/>
<dbReference type="NCBIfam" id="NF003589">
    <property type="entry name" value="PRK05254.1-2"/>
    <property type="match status" value="1"/>
</dbReference>
<keyword evidence="3 12" id="KW-0227">DNA damage</keyword>
<feature type="domain" description="Uracil-DNA glycosylase-like" evidence="16">
    <location>
        <begin position="128"/>
        <end position="289"/>
    </location>
</feature>
<comment type="catalytic activity">
    <reaction evidence="10">
        <text>a 2'-deoxyuridine in single-stranded DNA + H2O = a 2'-deoxyribose 5'-monophosphate in single-stranded DNA + uracil</text>
        <dbReference type="Rhea" id="RHEA:81459"/>
        <dbReference type="Rhea" id="RHEA-COMP:12847"/>
        <dbReference type="Rhea" id="RHEA-COMP:19684"/>
        <dbReference type="ChEBI" id="CHEBI:15377"/>
        <dbReference type="ChEBI" id="CHEBI:17568"/>
        <dbReference type="ChEBI" id="CHEBI:133902"/>
        <dbReference type="ChEBI" id="CHEBI:139095"/>
    </reaction>
    <physiologicalReaction direction="left-to-right" evidence="10">
        <dbReference type="Rhea" id="RHEA:81460"/>
    </physiologicalReaction>
</comment>
<evidence type="ECO:0000256" key="1">
    <source>
        <dbReference type="ARBA" id="ARBA00008184"/>
    </source>
</evidence>
<sequence>MSCQKNILNFFKPLAVKRPLSCINDSERDIPNKKPKSDCVQEKDLTSKEQSTDTNRKSPFFNNYLQAKIKLISKRYPALHVNIGGSWFEALSPEFGKPYFMKLNQFLVAERASHTVYPPEDQVWTWTHTCPISQVKVVILGQDPYHNPQQAHGLCFSVPNGVPPPPSLLNMYKELSHDIPGFEAPHHGNLIGWARQGVLLLNACLTVRAHSANSHKDQGWEQLTDAVVKYISDNSRGVVFLLWGSYAQKKAAAVDKKRHHLLMSTHPSPLSAHRGFLGCGHFSRCNELLKGHGKKPIDWGDLPEE</sequence>
<evidence type="ECO:0000256" key="12">
    <source>
        <dbReference type="HAMAP-Rule" id="MF_03166"/>
    </source>
</evidence>
<dbReference type="GO" id="GO:0005739">
    <property type="term" value="C:mitochondrion"/>
    <property type="evidence" value="ECO:0007669"/>
    <property type="project" value="UniProtKB-SubCell"/>
</dbReference>
<dbReference type="InterPro" id="IPR018085">
    <property type="entry name" value="Ura-DNA_Glyclase_AS"/>
</dbReference>
<dbReference type="HAMAP" id="MF_00148">
    <property type="entry name" value="UDG"/>
    <property type="match status" value="1"/>
</dbReference>
<proteinExistence type="inferred from homology"/>
<organism evidence="17 18">
    <name type="scientific">Cryptotermes secundus</name>
    <dbReference type="NCBI Taxonomy" id="105785"/>
    <lineage>
        <taxon>Eukaryota</taxon>
        <taxon>Metazoa</taxon>
        <taxon>Ecdysozoa</taxon>
        <taxon>Arthropoda</taxon>
        <taxon>Hexapoda</taxon>
        <taxon>Insecta</taxon>
        <taxon>Pterygota</taxon>
        <taxon>Neoptera</taxon>
        <taxon>Polyneoptera</taxon>
        <taxon>Dictyoptera</taxon>
        <taxon>Blattodea</taxon>
        <taxon>Blattoidea</taxon>
        <taxon>Termitoidae</taxon>
        <taxon>Kalotermitidae</taxon>
        <taxon>Cryptotermitinae</taxon>
        <taxon>Cryptotermes</taxon>
    </lineage>
</organism>
<dbReference type="Gene3D" id="3.40.470.10">
    <property type="entry name" value="Uracil-DNA glycosylase-like domain"/>
    <property type="match status" value="1"/>
</dbReference>
<keyword evidence="6 12" id="KW-0496">Mitochondrion</keyword>
<keyword evidence="5" id="KW-0007">Acetylation</keyword>
<dbReference type="OrthoDB" id="10031947at2759"/>
<comment type="similarity">
    <text evidence="1 12 14">Belongs to the uracil-DNA glycosylase (UDG) superfamily. UNG family.</text>
</comment>
<evidence type="ECO:0000256" key="5">
    <source>
        <dbReference type="ARBA" id="ARBA00022990"/>
    </source>
</evidence>
<dbReference type="SMART" id="SM00987">
    <property type="entry name" value="UreE_C"/>
    <property type="match status" value="1"/>
</dbReference>
<dbReference type="InterPro" id="IPR005122">
    <property type="entry name" value="Uracil-DNA_glycosylase-like"/>
</dbReference>
<evidence type="ECO:0000256" key="2">
    <source>
        <dbReference type="ARBA" id="ARBA00022553"/>
    </source>
</evidence>
<keyword evidence="7 12" id="KW-0234">DNA repair</keyword>
<evidence type="ECO:0000256" key="14">
    <source>
        <dbReference type="RuleBase" id="RU003780"/>
    </source>
</evidence>
<accession>A0A2J7QEA7</accession>